<dbReference type="EMBL" id="JADJZA010000010">
    <property type="protein sequence ID" value="MBK9298805.1"/>
    <property type="molecule type" value="Genomic_DNA"/>
</dbReference>
<keyword evidence="3 6" id="KW-0285">Flavoprotein</keyword>
<evidence type="ECO:0000256" key="1">
    <source>
        <dbReference type="ARBA" id="ARBA00001974"/>
    </source>
</evidence>
<dbReference type="Gene3D" id="1.20.140.10">
    <property type="entry name" value="Butyryl-CoA Dehydrogenase, subunit A, domain 3"/>
    <property type="match status" value="1"/>
</dbReference>
<dbReference type="FunFam" id="2.40.110.10:FF:000011">
    <property type="entry name" value="Acyl-CoA dehydrogenase FadE34"/>
    <property type="match status" value="1"/>
</dbReference>
<gene>
    <name evidence="10" type="ORF">IPN02_18635</name>
</gene>
<evidence type="ECO:0000259" key="7">
    <source>
        <dbReference type="Pfam" id="PF00441"/>
    </source>
</evidence>
<dbReference type="Pfam" id="PF00441">
    <property type="entry name" value="Acyl-CoA_dh_1"/>
    <property type="match status" value="1"/>
</dbReference>
<evidence type="ECO:0000259" key="9">
    <source>
        <dbReference type="Pfam" id="PF02771"/>
    </source>
</evidence>
<comment type="similarity">
    <text evidence="2 6">Belongs to the acyl-CoA dehydrogenase family.</text>
</comment>
<evidence type="ECO:0000313" key="10">
    <source>
        <dbReference type="EMBL" id="MBK9298805.1"/>
    </source>
</evidence>
<keyword evidence="5 6" id="KW-0560">Oxidoreductase</keyword>
<evidence type="ECO:0000259" key="8">
    <source>
        <dbReference type="Pfam" id="PF02770"/>
    </source>
</evidence>
<evidence type="ECO:0000256" key="5">
    <source>
        <dbReference type="ARBA" id="ARBA00023002"/>
    </source>
</evidence>
<dbReference type="Gene3D" id="1.10.540.10">
    <property type="entry name" value="Acyl-CoA dehydrogenase/oxidase, N-terminal domain"/>
    <property type="match status" value="1"/>
</dbReference>
<dbReference type="InterPro" id="IPR046373">
    <property type="entry name" value="Acyl-CoA_Oxase/DH_mid-dom_sf"/>
</dbReference>
<accession>A0A936NEE7</accession>
<comment type="cofactor">
    <cofactor evidence="1 6">
        <name>FAD</name>
        <dbReference type="ChEBI" id="CHEBI:57692"/>
    </cofactor>
</comment>
<dbReference type="InterPro" id="IPR037069">
    <property type="entry name" value="AcylCoA_DH/ox_N_sf"/>
</dbReference>
<proteinExistence type="inferred from homology"/>
<evidence type="ECO:0000256" key="4">
    <source>
        <dbReference type="ARBA" id="ARBA00022827"/>
    </source>
</evidence>
<feature type="domain" description="Acyl-CoA dehydrogenase/oxidase N-terminal" evidence="9">
    <location>
        <begin position="22"/>
        <end position="102"/>
    </location>
</feature>
<protein>
    <submittedName>
        <fullName evidence="10">Acyl-CoA dehydrogenase family protein</fullName>
    </submittedName>
</protein>
<dbReference type="InterPro" id="IPR009075">
    <property type="entry name" value="AcylCo_DH/oxidase_C"/>
</dbReference>
<dbReference type="Gene3D" id="2.40.110.10">
    <property type="entry name" value="Butyryl-CoA Dehydrogenase, subunit A, domain 2"/>
    <property type="match status" value="1"/>
</dbReference>
<evidence type="ECO:0000256" key="3">
    <source>
        <dbReference type="ARBA" id="ARBA00022630"/>
    </source>
</evidence>
<dbReference type="GO" id="GO:0050660">
    <property type="term" value="F:flavin adenine dinucleotide binding"/>
    <property type="evidence" value="ECO:0007669"/>
    <property type="project" value="InterPro"/>
</dbReference>
<dbReference type="GO" id="GO:0005886">
    <property type="term" value="C:plasma membrane"/>
    <property type="evidence" value="ECO:0007669"/>
    <property type="project" value="TreeGrafter"/>
</dbReference>
<dbReference type="GO" id="GO:0016627">
    <property type="term" value="F:oxidoreductase activity, acting on the CH-CH group of donors"/>
    <property type="evidence" value="ECO:0007669"/>
    <property type="project" value="InterPro"/>
</dbReference>
<keyword evidence="4 6" id="KW-0274">FAD</keyword>
<feature type="domain" description="Acyl-CoA oxidase/dehydrogenase middle" evidence="8">
    <location>
        <begin position="106"/>
        <end position="210"/>
    </location>
</feature>
<name>A0A936NEE7_9ACTN</name>
<feature type="domain" description="Acyl-CoA dehydrogenase/oxidase C-terminal" evidence="7">
    <location>
        <begin position="222"/>
        <end position="375"/>
    </location>
</feature>
<dbReference type="PANTHER" id="PTHR43292">
    <property type="entry name" value="ACYL-COA DEHYDROGENASE"/>
    <property type="match status" value="1"/>
</dbReference>
<sequence>MDFALPGEDDARRRAVRDFLAEHPRPTGAQLGQAGLMVPHWPEPWGLGADPIHQLIIDEEFRAAGVKRPSNPIGLGWAGPTLIEAGTDEQQQRWLPGLVSGEDLWCQLFSEPGAGSDLAALSTAAVRDGDEWVINGQKVWTSLAHHARWGILIARTGPPPGTETPGAGGASKHTGITYFVCPMDAHGIEIRPITEMTGAHTFNEVFLTDVRLPDAYRVGDVGQGWALAKITLANERVSLSAGGVLWGQGPQTEALYDEVRAAGGVADPVMRQRLAQTWIEGEVLRLIRMRTISAVVAGKSPGPEASVRKVLADEHGQAVMELAKDLAGPAGMLTDGGPLGRPVALWHYGYLFARALTVGGGTGEVQRNILGERVLGLPPDPGTS</sequence>
<dbReference type="Pfam" id="PF02770">
    <property type="entry name" value="Acyl-CoA_dh_M"/>
    <property type="match status" value="1"/>
</dbReference>
<reference evidence="10 11" key="1">
    <citation type="submission" date="2020-10" db="EMBL/GenBank/DDBJ databases">
        <title>Connecting structure to function with the recovery of over 1000 high-quality activated sludge metagenome-assembled genomes encoding full-length rRNA genes using long-read sequencing.</title>
        <authorList>
            <person name="Singleton C.M."/>
            <person name="Petriglieri F."/>
            <person name="Kristensen J.M."/>
            <person name="Kirkegaard R.H."/>
            <person name="Michaelsen T.Y."/>
            <person name="Andersen M.H."/>
            <person name="Karst S.M."/>
            <person name="Dueholm M.S."/>
            <person name="Nielsen P.H."/>
            <person name="Albertsen M."/>
        </authorList>
    </citation>
    <scope>NUCLEOTIDE SEQUENCE [LARGE SCALE GENOMIC DNA]</scope>
    <source>
        <strain evidence="10">Lyne_18-Q3-R50-59_MAXAC.006</strain>
    </source>
</reference>
<dbReference type="SUPFAM" id="SSF56645">
    <property type="entry name" value="Acyl-CoA dehydrogenase NM domain-like"/>
    <property type="match status" value="1"/>
</dbReference>
<dbReference type="InterPro" id="IPR013786">
    <property type="entry name" value="AcylCoA_DH/ox_N"/>
</dbReference>
<dbReference type="Pfam" id="PF02771">
    <property type="entry name" value="Acyl-CoA_dh_N"/>
    <property type="match status" value="1"/>
</dbReference>
<dbReference type="Proteomes" id="UP000727993">
    <property type="component" value="Unassembled WGS sequence"/>
</dbReference>
<dbReference type="InterPro" id="IPR036250">
    <property type="entry name" value="AcylCo_DH-like_C"/>
</dbReference>
<evidence type="ECO:0000256" key="2">
    <source>
        <dbReference type="ARBA" id="ARBA00009347"/>
    </source>
</evidence>
<comment type="caution">
    <text evidence="10">The sequence shown here is derived from an EMBL/GenBank/DDBJ whole genome shotgun (WGS) entry which is preliminary data.</text>
</comment>
<dbReference type="InterPro" id="IPR052161">
    <property type="entry name" value="Mycobact_Acyl-CoA_DH"/>
</dbReference>
<dbReference type="SUPFAM" id="SSF47203">
    <property type="entry name" value="Acyl-CoA dehydrogenase C-terminal domain-like"/>
    <property type="match status" value="1"/>
</dbReference>
<evidence type="ECO:0000256" key="6">
    <source>
        <dbReference type="RuleBase" id="RU362125"/>
    </source>
</evidence>
<dbReference type="AlphaFoldDB" id="A0A936NEE7"/>
<dbReference type="InterPro" id="IPR009100">
    <property type="entry name" value="AcylCoA_DH/oxidase_NM_dom_sf"/>
</dbReference>
<dbReference type="PANTHER" id="PTHR43292:SF4">
    <property type="entry name" value="ACYL-COA DEHYDROGENASE FADE34"/>
    <property type="match status" value="1"/>
</dbReference>
<evidence type="ECO:0000313" key="11">
    <source>
        <dbReference type="Proteomes" id="UP000727993"/>
    </source>
</evidence>
<dbReference type="InterPro" id="IPR006091">
    <property type="entry name" value="Acyl-CoA_Oxase/DH_mid-dom"/>
</dbReference>
<organism evidence="10 11">
    <name type="scientific">Candidatus Neomicrothrix subdominans</name>
    <dbReference type="NCBI Taxonomy" id="2954438"/>
    <lineage>
        <taxon>Bacteria</taxon>
        <taxon>Bacillati</taxon>
        <taxon>Actinomycetota</taxon>
        <taxon>Acidimicrobiia</taxon>
        <taxon>Acidimicrobiales</taxon>
        <taxon>Microthrixaceae</taxon>
        <taxon>Candidatus Neomicrothrix</taxon>
    </lineage>
</organism>